<evidence type="ECO:0000256" key="3">
    <source>
        <dbReference type="ARBA" id="ARBA00023274"/>
    </source>
</evidence>
<dbReference type="GO" id="GO:0005840">
    <property type="term" value="C:ribosome"/>
    <property type="evidence" value="ECO:0007669"/>
    <property type="project" value="UniProtKB-KW"/>
</dbReference>
<dbReference type="AlphaFoldDB" id="A0A8J2JJJ5"/>
<dbReference type="PANTHER" id="PTHR36427:SF3">
    <property type="entry name" value="LARGE RIBOSOMAL SUBUNIT PROTEIN UL1M"/>
    <property type="match status" value="1"/>
</dbReference>
<comment type="similarity">
    <text evidence="1">Belongs to the universal ribosomal protein uL1 family.</text>
</comment>
<dbReference type="Proteomes" id="UP000708208">
    <property type="component" value="Unassembled WGS sequence"/>
</dbReference>
<evidence type="ECO:0000313" key="4">
    <source>
        <dbReference type="EMBL" id="CAG7721076.1"/>
    </source>
</evidence>
<dbReference type="OrthoDB" id="1747252at2759"/>
<gene>
    <name evidence="4" type="ORF">AFUS01_LOCUS10324</name>
</gene>
<dbReference type="PANTHER" id="PTHR36427">
    <property type="entry name" value="54S RIBOSOMAL PROTEIN L1, MITOCHONDRIAL"/>
    <property type="match status" value="1"/>
</dbReference>
<evidence type="ECO:0000256" key="1">
    <source>
        <dbReference type="ARBA" id="ARBA00010531"/>
    </source>
</evidence>
<evidence type="ECO:0008006" key="6">
    <source>
        <dbReference type="Google" id="ProtNLM"/>
    </source>
</evidence>
<sequence length="326" mass="37641">MLSLLSLFKTNRAVTSVGNVAIREYAARKGTRERKLKLKKKRKQETKVEVPVKKIYGREFNLVYVKQRPFDDSHYKEPIDDVFFHPRFRSQEYSFVDVVKFHREIHHETVYNQPKAPLMFRVDIDMKYPNRVTKCLDPWKSLIEMKAPFLLEGTTKPTVLAFCRENAEDILSAEQAGADKAGGSDLIKLVQAGEVRTSDFDYIVAHPLIVTDLAAIRGLMKKQFPTVRSRTIGTNLEEIITTLKNGIKVRVEHSSQEPDFGYFTACVGMLHMETGALEGNFQAYMQDTLKHRPTGKDPNDFLLQCHAYTEFSFEKLKINWRDYIPK</sequence>
<dbReference type="GO" id="GO:1990904">
    <property type="term" value="C:ribonucleoprotein complex"/>
    <property type="evidence" value="ECO:0007669"/>
    <property type="project" value="UniProtKB-KW"/>
</dbReference>
<organism evidence="4 5">
    <name type="scientific">Allacma fusca</name>
    <dbReference type="NCBI Taxonomy" id="39272"/>
    <lineage>
        <taxon>Eukaryota</taxon>
        <taxon>Metazoa</taxon>
        <taxon>Ecdysozoa</taxon>
        <taxon>Arthropoda</taxon>
        <taxon>Hexapoda</taxon>
        <taxon>Collembola</taxon>
        <taxon>Symphypleona</taxon>
        <taxon>Sminthuridae</taxon>
        <taxon>Allacma</taxon>
    </lineage>
</organism>
<protein>
    <recommendedName>
        <fullName evidence="6">Mitochondrial ribosomal protein L1</fullName>
    </recommendedName>
</protein>
<dbReference type="Pfam" id="PF00687">
    <property type="entry name" value="Ribosomal_L1"/>
    <property type="match status" value="1"/>
</dbReference>
<dbReference type="InterPro" id="IPR028364">
    <property type="entry name" value="Ribosomal_uL1/biogenesis"/>
</dbReference>
<dbReference type="EMBL" id="CAJVCH010076730">
    <property type="protein sequence ID" value="CAG7721076.1"/>
    <property type="molecule type" value="Genomic_DNA"/>
</dbReference>
<name>A0A8J2JJJ5_9HEXA</name>
<keyword evidence="3" id="KW-0687">Ribonucleoprotein</keyword>
<proteinExistence type="inferred from homology"/>
<reference evidence="4" key="1">
    <citation type="submission" date="2021-06" db="EMBL/GenBank/DDBJ databases">
        <authorList>
            <person name="Hodson N. C."/>
            <person name="Mongue J. A."/>
            <person name="Jaron S. K."/>
        </authorList>
    </citation>
    <scope>NUCLEOTIDE SEQUENCE</scope>
</reference>
<evidence type="ECO:0000313" key="5">
    <source>
        <dbReference type="Proteomes" id="UP000708208"/>
    </source>
</evidence>
<accession>A0A8J2JJJ5</accession>
<keyword evidence="5" id="KW-1185">Reference proteome</keyword>
<keyword evidence="2" id="KW-0689">Ribosomal protein</keyword>
<evidence type="ECO:0000256" key="2">
    <source>
        <dbReference type="ARBA" id="ARBA00022980"/>
    </source>
</evidence>
<comment type="caution">
    <text evidence="4">The sequence shown here is derived from an EMBL/GenBank/DDBJ whole genome shotgun (WGS) entry which is preliminary data.</text>
</comment>